<dbReference type="EMBL" id="PKSM01000002">
    <property type="protein sequence ID" value="POW23276.1"/>
    <property type="molecule type" value="Genomic_DNA"/>
</dbReference>
<reference evidence="1 2" key="1">
    <citation type="submission" date="2017-12" db="EMBL/GenBank/DDBJ databases">
        <title>Gene loss provides genomic basis for host adaptation in cereal stripe rust fungi.</title>
        <authorList>
            <person name="Xia C."/>
        </authorList>
    </citation>
    <scope>NUCLEOTIDE SEQUENCE [LARGE SCALE GENOMIC DNA]</scope>
    <source>
        <strain evidence="1 2">93TX-2</strain>
    </source>
</reference>
<organism evidence="1 2">
    <name type="scientific">Puccinia striiformis</name>
    <dbReference type="NCBI Taxonomy" id="27350"/>
    <lineage>
        <taxon>Eukaryota</taxon>
        <taxon>Fungi</taxon>
        <taxon>Dikarya</taxon>
        <taxon>Basidiomycota</taxon>
        <taxon>Pucciniomycotina</taxon>
        <taxon>Pucciniomycetes</taxon>
        <taxon>Pucciniales</taxon>
        <taxon>Pucciniaceae</taxon>
        <taxon>Puccinia</taxon>
    </lineage>
</organism>
<dbReference type="Proteomes" id="UP000238274">
    <property type="component" value="Unassembled WGS sequence"/>
</dbReference>
<comment type="caution">
    <text evidence="1">The sequence shown here is derived from an EMBL/GenBank/DDBJ whole genome shotgun (WGS) entry which is preliminary data.</text>
</comment>
<protein>
    <submittedName>
        <fullName evidence="1">Uncharacterized protein</fullName>
    </submittedName>
</protein>
<sequence>MTCPSLFRATKYHSAHAETVISSIEYDYGKYGSINADGVYNILDCFQPVKKIMERYVLHESKNSELAKDSHQKFGEWFQDWYSVILLASNRFCSLNPLTWTGGEMVTGDIDPITDGVYRIKPLEVPKLEAFLDHYRKIASCLDGLLEHAVEEPLTNADDINFQPFRDFIPVIKLTRVFVNKLSRPTNNGPHPLSQMSIDTLSALYRATLFIPEHVDYVIGSMEYDYGKYSHINPATVYGILECFERVFKIMVKYFRHQGTNLTSVQGSNQRFDEWYDVWYSHLLLATNRFTKMHPLAMSDYLRMS</sequence>
<dbReference type="PANTHER" id="PTHR33069:SF3">
    <property type="entry name" value="DYNEIN HEAVY CHAIN TAIL DOMAIN-CONTAINING PROTEIN"/>
    <property type="match status" value="1"/>
</dbReference>
<dbReference type="VEuPathDB" id="FungiDB:PSTT_11818"/>
<dbReference type="VEuPathDB" id="FungiDB:PSTT_04045"/>
<proteinExistence type="predicted"/>
<evidence type="ECO:0000313" key="2">
    <source>
        <dbReference type="Proteomes" id="UP000238274"/>
    </source>
</evidence>
<dbReference type="VEuPathDB" id="FungiDB:PSHT_00237"/>
<accession>A0A2S4WNB6</accession>
<name>A0A2S4WNB6_9BASI</name>
<reference evidence="2" key="3">
    <citation type="journal article" date="2018" name="Mol. Plant Microbe Interact.">
        <title>Genome sequence resources for the wheat stripe rust pathogen (Puccinia striiformis f. sp. tritici) and the barley stripe rust pathogen (Puccinia striiformis f. sp. hordei).</title>
        <authorList>
            <person name="Xia C."/>
            <person name="Wang M."/>
            <person name="Yin C."/>
            <person name="Cornejo O.E."/>
            <person name="Hulbert S.H."/>
            <person name="Chen X."/>
        </authorList>
    </citation>
    <scope>NUCLEOTIDE SEQUENCE [LARGE SCALE GENOMIC DNA]</scope>
    <source>
        <strain evidence="2">93TX-2</strain>
    </source>
</reference>
<reference evidence="2" key="2">
    <citation type="journal article" date="2018" name="BMC Genomics">
        <title>Genomic insights into host adaptation between the wheat stripe rust pathogen (Puccinia striiformis f. sp. tritici) and the barley stripe rust pathogen (Puccinia striiformis f. sp. hordei).</title>
        <authorList>
            <person name="Xia C."/>
            <person name="Wang M."/>
            <person name="Yin C."/>
            <person name="Cornejo O.E."/>
            <person name="Hulbert S.H."/>
            <person name="Chen X."/>
        </authorList>
    </citation>
    <scope>NUCLEOTIDE SEQUENCE [LARGE SCALE GENOMIC DNA]</scope>
    <source>
        <strain evidence="2">93TX-2</strain>
    </source>
</reference>
<keyword evidence="2" id="KW-1185">Reference proteome</keyword>
<dbReference type="PANTHER" id="PTHR33069">
    <property type="entry name" value="CHROMOSOME 7, WHOLE GENOME SHOTGUN SEQUENCE-RELATED"/>
    <property type="match status" value="1"/>
</dbReference>
<gene>
    <name evidence="1" type="ORF">PSHT_00237</name>
</gene>
<dbReference type="AlphaFoldDB" id="A0A2S4WNB6"/>
<evidence type="ECO:0000313" key="1">
    <source>
        <dbReference type="EMBL" id="POW23276.1"/>
    </source>
</evidence>